<sequence>MPIDRSLGRNVQFYDAASPEVALRGMIQNGSVTEGNFLGISLLQRRLSEYGRFS</sequence>
<name>A0A3N4LM72_9PEZI</name>
<dbReference type="STRING" id="1051890.A0A3N4LM72"/>
<dbReference type="Proteomes" id="UP000267821">
    <property type="component" value="Unassembled WGS sequence"/>
</dbReference>
<evidence type="ECO:0000259" key="1">
    <source>
        <dbReference type="Pfam" id="PF25324"/>
    </source>
</evidence>
<feature type="domain" description="DUF7881" evidence="1">
    <location>
        <begin position="8"/>
        <end position="39"/>
    </location>
</feature>
<keyword evidence="3" id="KW-1185">Reference proteome</keyword>
<dbReference type="OrthoDB" id="5421217at2759"/>
<proteinExistence type="predicted"/>
<organism evidence="2 3">
    <name type="scientific">Terfezia boudieri ATCC MYA-4762</name>
    <dbReference type="NCBI Taxonomy" id="1051890"/>
    <lineage>
        <taxon>Eukaryota</taxon>
        <taxon>Fungi</taxon>
        <taxon>Dikarya</taxon>
        <taxon>Ascomycota</taxon>
        <taxon>Pezizomycotina</taxon>
        <taxon>Pezizomycetes</taxon>
        <taxon>Pezizales</taxon>
        <taxon>Pezizaceae</taxon>
        <taxon>Terfezia</taxon>
    </lineage>
</organism>
<dbReference type="InterPro" id="IPR057203">
    <property type="entry name" value="DUF7881"/>
</dbReference>
<gene>
    <name evidence="2" type="ORF">L211DRAFT_840415</name>
</gene>
<dbReference type="EMBL" id="ML121557">
    <property type="protein sequence ID" value="RPB21781.1"/>
    <property type="molecule type" value="Genomic_DNA"/>
</dbReference>
<evidence type="ECO:0000313" key="3">
    <source>
        <dbReference type="Proteomes" id="UP000267821"/>
    </source>
</evidence>
<reference evidence="2 3" key="1">
    <citation type="journal article" date="2018" name="Nat. Ecol. Evol.">
        <title>Pezizomycetes genomes reveal the molecular basis of ectomycorrhizal truffle lifestyle.</title>
        <authorList>
            <person name="Murat C."/>
            <person name="Payen T."/>
            <person name="Noel B."/>
            <person name="Kuo A."/>
            <person name="Morin E."/>
            <person name="Chen J."/>
            <person name="Kohler A."/>
            <person name="Krizsan K."/>
            <person name="Balestrini R."/>
            <person name="Da Silva C."/>
            <person name="Montanini B."/>
            <person name="Hainaut M."/>
            <person name="Levati E."/>
            <person name="Barry K.W."/>
            <person name="Belfiori B."/>
            <person name="Cichocki N."/>
            <person name="Clum A."/>
            <person name="Dockter R.B."/>
            <person name="Fauchery L."/>
            <person name="Guy J."/>
            <person name="Iotti M."/>
            <person name="Le Tacon F."/>
            <person name="Lindquist E.A."/>
            <person name="Lipzen A."/>
            <person name="Malagnac F."/>
            <person name="Mello A."/>
            <person name="Molinier V."/>
            <person name="Miyauchi S."/>
            <person name="Poulain J."/>
            <person name="Riccioni C."/>
            <person name="Rubini A."/>
            <person name="Sitrit Y."/>
            <person name="Splivallo R."/>
            <person name="Traeger S."/>
            <person name="Wang M."/>
            <person name="Zifcakova L."/>
            <person name="Wipf D."/>
            <person name="Zambonelli A."/>
            <person name="Paolocci F."/>
            <person name="Nowrousian M."/>
            <person name="Ottonello S."/>
            <person name="Baldrian P."/>
            <person name="Spatafora J.W."/>
            <person name="Henrissat B."/>
            <person name="Nagy L.G."/>
            <person name="Aury J.M."/>
            <person name="Wincker P."/>
            <person name="Grigoriev I.V."/>
            <person name="Bonfante P."/>
            <person name="Martin F.M."/>
        </authorList>
    </citation>
    <scope>NUCLEOTIDE SEQUENCE [LARGE SCALE GENOMIC DNA]</scope>
    <source>
        <strain evidence="2 3">ATCC MYA-4762</strain>
    </source>
</reference>
<dbReference type="Pfam" id="PF25324">
    <property type="entry name" value="DUF7881"/>
    <property type="match status" value="1"/>
</dbReference>
<protein>
    <recommendedName>
        <fullName evidence="1">DUF7881 domain-containing protein</fullName>
    </recommendedName>
</protein>
<evidence type="ECO:0000313" key="2">
    <source>
        <dbReference type="EMBL" id="RPB21781.1"/>
    </source>
</evidence>
<dbReference type="AlphaFoldDB" id="A0A3N4LM72"/>
<accession>A0A3N4LM72</accession>
<dbReference type="InParanoid" id="A0A3N4LM72"/>